<gene>
    <name evidence="1" type="ORF">Pla52n_33330</name>
</gene>
<reference evidence="1 2" key="1">
    <citation type="submission" date="2019-02" db="EMBL/GenBank/DDBJ databases">
        <title>Deep-cultivation of Planctomycetes and their phenomic and genomic characterization uncovers novel biology.</title>
        <authorList>
            <person name="Wiegand S."/>
            <person name="Jogler M."/>
            <person name="Boedeker C."/>
            <person name="Pinto D."/>
            <person name="Vollmers J."/>
            <person name="Rivas-Marin E."/>
            <person name="Kohn T."/>
            <person name="Peeters S.H."/>
            <person name="Heuer A."/>
            <person name="Rast P."/>
            <person name="Oberbeckmann S."/>
            <person name="Bunk B."/>
            <person name="Jeske O."/>
            <person name="Meyerdierks A."/>
            <person name="Storesund J.E."/>
            <person name="Kallscheuer N."/>
            <person name="Luecker S."/>
            <person name="Lage O.M."/>
            <person name="Pohl T."/>
            <person name="Merkel B.J."/>
            <person name="Hornburger P."/>
            <person name="Mueller R.-W."/>
            <person name="Bruemmer F."/>
            <person name="Labrenz M."/>
            <person name="Spormann A.M."/>
            <person name="Op Den Camp H."/>
            <person name="Overmann J."/>
            <person name="Amann R."/>
            <person name="Jetten M.S.M."/>
            <person name="Mascher T."/>
            <person name="Medema M.H."/>
            <person name="Devos D.P."/>
            <person name="Kaster A.-K."/>
            <person name="Ovreas L."/>
            <person name="Rohde M."/>
            <person name="Galperin M.Y."/>
            <person name="Jogler C."/>
        </authorList>
    </citation>
    <scope>NUCLEOTIDE SEQUENCE [LARGE SCALE GENOMIC DNA]</scope>
    <source>
        <strain evidence="1 2">Pla52n</strain>
    </source>
</reference>
<dbReference type="EMBL" id="SJPN01000004">
    <property type="protein sequence ID" value="TWU02283.1"/>
    <property type="molecule type" value="Genomic_DNA"/>
</dbReference>
<name>A0A5C6AQF6_9BACT</name>
<keyword evidence="2" id="KW-1185">Reference proteome</keyword>
<proteinExistence type="predicted"/>
<comment type="caution">
    <text evidence="1">The sequence shown here is derived from an EMBL/GenBank/DDBJ whole genome shotgun (WGS) entry which is preliminary data.</text>
</comment>
<protein>
    <submittedName>
        <fullName evidence="1">Uncharacterized protein</fullName>
    </submittedName>
</protein>
<sequence>MLASPMCQPSVAAPLGCGSGMRGHWQSKNSVLLECVFPPTRFHTAGGSYWRGCRFRPAVSKDQAVAKGVPVGGFFSKKILRVMLTTDKTSQNIAESVKADGVSASTSTFLAGNKKRVDPSDPRPCQNDRTVGAVTGCTCSGGRLSRKGRSSFPLCRFHCVDPSKDQKLHCDDEIPLFRRHVGFSNPRLMADCCLIARQRGWAARNRHDALPSVSFL</sequence>
<evidence type="ECO:0000313" key="2">
    <source>
        <dbReference type="Proteomes" id="UP000320176"/>
    </source>
</evidence>
<dbReference type="Proteomes" id="UP000320176">
    <property type="component" value="Unassembled WGS sequence"/>
</dbReference>
<evidence type="ECO:0000313" key="1">
    <source>
        <dbReference type="EMBL" id="TWU02283.1"/>
    </source>
</evidence>
<organism evidence="1 2">
    <name type="scientific">Stieleria varia</name>
    <dbReference type="NCBI Taxonomy" id="2528005"/>
    <lineage>
        <taxon>Bacteria</taxon>
        <taxon>Pseudomonadati</taxon>
        <taxon>Planctomycetota</taxon>
        <taxon>Planctomycetia</taxon>
        <taxon>Pirellulales</taxon>
        <taxon>Pirellulaceae</taxon>
        <taxon>Stieleria</taxon>
    </lineage>
</organism>
<accession>A0A5C6AQF6</accession>
<dbReference type="AlphaFoldDB" id="A0A5C6AQF6"/>